<dbReference type="Proteomes" id="UP001597051">
    <property type="component" value="Unassembled WGS sequence"/>
</dbReference>
<evidence type="ECO:0000313" key="3">
    <source>
        <dbReference type="Proteomes" id="UP001597051"/>
    </source>
</evidence>
<dbReference type="EMBL" id="JBHTIZ010000013">
    <property type="protein sequence ID" value="MFD0983902.1"/>
    <property type="molecule type" value="Genomic_DNA"/>
</dbReference>
<evidence type="ECO:0000256" key="1">
    <source>
        <dbReference type="SAM" id="SignalP"/>
    </source>
</evidence>
<sequence length="151" mass="16035">MKNLFKKIAILSIAMMVFGCSEDGATGANGANGINGTNGTNGNDGNANVFGATNVTTTSASWTPSGSGTFWNTTIQIPEITQAVYDKGNVSVFKKYNGGIWNTLPYSYNNESWNYGFFVGGVNIFCVSNSGKAINNPDAQTFRFVIINASN</sequence>
<feature type="signal peptide" evidence="1">
    <location>
        <begin position="1"/>
        <end position="21"/>
    </location>
</feature>
<dbReference type="RefSeq" id="WP_379756752.1">
    <property type="nucleotide sequence ID" value="NZ_JBHSYB010000025.1"/>
</dbReference>
<comment type="caution">
    <text evidence="2">The sequence shown here is derived from an EMBL/GenBank/DDBJ whole genome shotgun (WGS) entry which is preliminary data.</text>
</comment>
<dbReference type="PROSITE" id="PS51257">
    <property type="entry name" value="PROKAR_LIPOPROTEIN"/>
    <property type="match status" value="1"/>
</dbReference>
<accession>A0ABW3J0C3</accession>
<name>A0ABW3J0C3_9FLAO</name>
<reference evidence="3" key="1">
    <citation type="journal article" date="2019" name="Int. J. Syst. Evol. Microbiol.">
        <title>The Global Catalogue of Microorganisms (GCM) 10K type strain sequencing project: providing services to taxonomists for standard genome sequencing and annotation.</title>
        <authorList>
            <consortium name="The Broad Institute Genomics Platform"/>
            <consortium name="The Broad Institute Genome Sequencing Center for Infectious Disease"/>
            <person name="Wu L."/>
            <person name="Ma J."/>
        </authorList>
    </citation>
    <scope>NUCLEOTIDE SEQUENCE [LARGE SCALE GENOMIC DNA]</scope>
    <source>
        <strain evidence="3">CECT 7649</strain>
    </source>
</reference>
<evidence type="ECO:0000313" key="2">
    <source>
        <dbReference type="EMBL" id="MFD0983902.1"/>
    </source>
</evidence>
<feature type="chain" id="PRO_5046125699" description="Collagen-like protein" evidence="1">
    <location>
        <begin position="22"/>
        <end position="151"/>
    </location>
</feature>
<gene>
    <name evidence="2" type="ORF">ACFQ0S_05365</name>
</gene>
<evidence type="ECO:0008006" key="4">
    <source>
        <dbReference type="Google" id="ProtNLM"/>
    </source>
</evidence>
<proteinExistence type="predicted"/>
<organism evidence="2 3">
    <name type="scientific">Flavobacterium myungsuense</name>
    <dbReference type="NCBI Taxonomy" id="651823"/>
    <lineage>
        <taxon>Bacteria</taxon>
        <taxon>Pseudomonadati</taxon>
        <taxon>Bacteroidota</taxon>
        <taxon>Flavobacteriia</taxon>
        <taxon>Flavobacteriales</taxon>
        <taxon>Flavobacteriaceae</taxon>
        <taxon>Flavobacterium</taxon>
    </lineage>
</organism>
<protein>
    <recommendedName>
        <fullName evidence="4">Collagen-like protein</fullName>
    </recommendedName>
</protein>
<keyword evidence="3" id="KW-1185">Reference proteome</keyword>
<keyword evidence="1" id="KW-0732">Signal</keyword>